<comment type="subcellular location">
    <subcellularLocation>
        <location evidence="1">Membrane</location>
        <topology evidence="1">Multi-pass membrane protein</topology>
    </subcellularLocation>
</comment>
<feature type="transmembrane region" description="Helical" evidence="8">
    <location>
        <begin position="20"/>
        <end position="43"/>
    </location>
</feature>
<evidence type="ECO:0000256" key="2">
    <source>
        <dbReference type="ARBA" id="ARBA00005179"/>
    </source>
</evidence>
<dbReference type="Pfam" id="PF13813">
    <property type="entry name" value="MBOAT_2"/>
    <property type="match status" value="1"/>
</dbReference>
<proteinExistence type="inferred from homology"/>
<gene>
    <name evidence="10" type="ORF">EDB92DRAFT_1954686</name>
</gene>
<feature type="transmembrane region" description="Helical" evidence="8">
    <location>
        <begin position="55"/>
        <end position="74"/>
    </location>
</feature>
<comment type="pathway">
    <text evidence="2">Secondary metabolite biosynthesis.</text>
</comment>
<evidence type="ECO:0000256" key="1">
    <source>
        <dbReference type="ARBA" id="ARBA00004141"/>
    </source>
</evidence>
<dbReference type="GO" id="GO:0008374">
    <property type="term" value="F:O-acyltransferase activity"/>
    <property type="evidence" value="ECO:0007669"/>
    <property type="project" value="InterPro"/>
</dbReference>
<organism evidence="10 11">
    <name type="scientific">Lactarius akahatsu</name>
    <dbReference type="NCBI Taxonomy" id="416441"/>
    <lineage>
        <taxon>Eukaryota</taxon>
        <taxon>Fungi</taxon>
        <taxon>Dikarya</taxon>
        <taxon>Basidiomycota</taxon>
        <taxon>Agaricomycotina</taxon>
        <taxon>Agaricomycetes</taxon>
        <taxon>Russulales</taxon>
        <taxon>Russulaceae</taxon>
        <taxon>Lactarius</taxon>
    </lineage>
</organism>
<evidence type="ECO:0000256" key="5">
    <source>
        <dbReference type="ARBA" id="ARBA00022692"/>
    </source>
</evidence>
<evidence type="ECO:0000313" key="10">
    <source>
        <dbReference type="EMBL" id="KAH8979736.1"/>
    </source>
</evidence>
<keyword evidence="6 8" id="KW-1133">Transmembrane helix</keyword>
<dbReference type="PANTHER" id="PTHR31595:SF57">
    <property type="entry name" value="OS04G0481900 PROTEIN"/>
    <property type="match status" value="1"/>
</dbReference>
<accession>A0AAD4L9P9</accession>
<evidence type="ECO:0000256" key="7">
    <source>
        <dbReference type="ARBA" id="ARBA00023136"/>
    </source>
</evidence>
<evidence type="ECO:0000256" key="4">
    <source>
        <dbReference type="ARBA" id="ARBA00022679"/>
    </source>
</evidence>
<evidence type="ECO:0000259" key="9">
    <source>
        <dbReference type="Pfam" id="PF13813"/>
    </source>
</evidence>
<keyword evidence="11" id="KW-1185">Reference proteome</keyword>
<evidence type="ECO:0000256" key="6">
    <source>
        <dbReference type="ARBA" id="ARBA00022989"/>
    </source>
</evidence>
<dbReference type="InterPro" id="IPR032805">
    <property type="entry name" value="Wax_synthase_dom"/>
</dbReference>
<dbReference type="PANTHER" id="PTHR31595">
    <property type="entry name" value="LONG-CHAIN-ALCOHOL O-FATTY-ACYLTRANSFERASE 3-RELATED"/>
    <property type="match status" value="1"/>
</dbReference>
<dbReference type="InterPro" id="IPR044851">
    <property type="entry name" value="Wax_synthase"/>
</dbReference>
<keyword evidence="7 8" id="KW-0472">Membrane</keyword>
<feature type="transmembrane region" description="Helical" evidence="8">
    <location>
        <begin position="224"/>
        <end position="251"/>
    </location>
</feature>
<dbReference type="GO" id="GO:0016020">
    <property type="term" value="C:membrane"/>
    <property type="evidence" value="ECO:0007669"/>
    <property type="project" value="UniProtKB-SubCell"/>
</dbReference>
<dbReference type="Proteomes" id="UP001201163">
    <property type="component" value="Unassembled WGS sequence"/>
</dbReference>
<protein>
    <recommendedName>
        <fullName evidence="9">Wax synthase domain-containing protein</fullName>
    </recommendedName>
</protein>
<feature type="domain" description="Wax synthase" evidence="9">
    <location>
        <begin position="263"/>
        <end position="341"/>
    </location>
</feature>
<dbReference type="AlphaFoldDB" id="A0AAD4L9P9"/>
<reference evidence="10" key="1">
    <citation type="submission" date="2022-01" db="EMBL/GenBank/DDBJ databases">
        <title>Comparative genomics reveals a dynamic genome evolution in the ectomycorrhizal milk-cap (Lactarius) mushrooms.</title>
        <authorList>
            <consortium name="DOE Joint Genome Institute"/>
            <person name="Lebreton A."/>
            <person name="Tang N."/>
            <person name="Kuo A."/>
            <person name="LaButti K."/>
            <person name="Drula E."/>
            <person name="Barry K."/>
            <person name="Clum A."/>
            <person name="Lipzen A."/>
            <person name="Mousain D."/>
            <person name="Ng V."/>
            <person name="Wang R."/>
            <person name="Wang X."/>
            <person name="Dai Y."/>
            <person name="Henrissat B."/>
            <person name="Grigoriev I.V."/>
            <person name="Guerin-Laguette A."/>
            <person name="Yu F."/>
            <person name="Martin F.M."/>
        </authorList>
    </citation>
    <scope>NUCLEOTIDE SEQUENCE</scope>
    <source>
        <strain evidence="10">QP</strain>
    </source>
</reference>
<keyword evidence="4" id="KW-0808">Transferase</keyword>
<evidence type="ECO:0000256" key="3">
    <source>
        <dbReference type="ARBA" id="ARBA00007282"/>
    </source>
</evidence>
<comment type="similarity">
    <text evidence="3">Belongs to the wax synthase family.</text>
</comment>
<evidence type="ECO:0000313" key="11">
    <source>
        <dbReference type="Proteomes" id="UP001201163"/>
    </source>
</evidence>
<keyword evidence="5 8" id="KW-0812">Transmembrane</keyword>
<comment type="caution">
    <text evidence="10">The sequence shown here is derived from an EMBL/GenBank/DDBJ whole genome shotgun (WGS) entry which is preliminary data.</text>
</comment>
<evidence type="ECO:0000256" key="8">
    <source>
        <dbReference type="SAM" id="Phobius"/>
    </source>
</evidence>
<feature type="transmembrane region" description="Helical" evidence="8">
    <location>
        <begin position="94"/>
        <end position="114"/>
    </location>
</feature>
<dbReference type="GO" id="GO:0006629">
    <property type="term" value="P:lipid metabolic process"/>
    <property type="evidence" value="ECO:0007669"/>
    <property type="project" value="InterPro"/>
</dbReference>
<sequence length="421" mass="46917">MVDLLKDLLPELLPGLPLRQPSVTAIFPLFLTYYALAVLAILPNTFPFRLFLHPVFLWQAWRCVLVVDLSAWLAQLLGLQSADRAGDRVIILNYQFVAIVFLLVLRSFEWTFIIKEPLRKYELTMNQNTPVEKRLSISSVLLDAFDLCCNMRGIGWSWSPKSLSQWSTALHSESISSVFASFLFYITTFDTAQYLIQLVCHNVSGNPGGASIFDPNLSFFPRNAWAAFASICGGVWVYSLIATAYCVVALISRVVFRHPASHWPPISHNPLLSTSIHEFWSSRWHQLFRHLFITFGARPGGALLGRPGALMGGFAVSAVLHHVAAWGLAGYSPEPSMGGFFLLMGLGSTMEDAFEKATGTSVHGISGWLWTTLWSVMWGGPVFDELVRNGMLTSEFFPYGLRPGKALVDIIIRLPDITGIR</sequence>
<dbReference type="EMBL" id="JAKELL010000157">
    <property type="protein sequence ID" value="KAH8979736.1"/>
    <property type="molecule type" value="Genomic_DNA"/>
</dbReference>
<name>A0AAD4L9P9_9AGAM</name>